<proteinExistence type="predicted"/>
<gene>
    <name evidence="1" type="ORF">M9H77_30063</name>
</gene>
<dbReference type="EMBL" id="CM044707">
    <property type="protein sequence ID" value="KAI5652876.1"/>
    <property type="molecule type" value="Genomic_DNA"/>
</dbReference>
<sequence>MKTDENGAKTMRTEVIGRNSAPTEQDYSQGCLALKKEEQSRATNCGLIGVRFIARMLELKKKEHSSNWRLCSKEIWRGTTRILTITVRVGGINRMFLGEVKVKGQQQSSGFQIGDTSITPGSNLENLVSKYINLVDAGVESMEAVQRSQITSTHNMDNQIELLAKMIVERPLSSLPSNTEHIKGACRGGHLPECKRTSDDISHSCGRRGGNCSSTGGVHFPEEEEAPQRKSERRHNDLLRLKEPPHATTVVEESERDKHSVGNKSEFKEDEQEKENKSLLESQRSHTEE</sequence>
<name>A0ACC0A039_CATRO</name>
<protein>
    <submittedName>
        <fullName evidence="1">Uncharacterized protein</fullName>
    </submittedName>
</protein>
<evidence type="ECO:0000313" key="1">
    <source>
        <dbReference type="EMBL" id="KAI5652876.1"/>
    </source>
</evidence>
<accession>A0ACC0A039</accession>
<comment type="caution">
    <text evidence="1">The sequence shown here is derived from an EMBL/GenBank/DDBJ whole genome shotgun (WGS) entry which is preliminary data.</text>
</comment>
<reference evidence="2" key="1">
    <citation type="journal article" date="2023" name="Nat. Plants">
        <title>Single-cell RNA sequencing provides a high-resolution roadmap for understanding the multicellular compartmentation of specialized metabolism.</title>
        <authorList>
            <person name="Sun S."/>
            <person name="Shen X."/>
            <person name="Li Y."/>
            <person name="Li Y."/>
            <person name="Wang S."/>
            <person name="Li R."/>
            <person name="Zhang H."/>
            <person name="Shen G."/>
            <person name="Guo B."/>
            <person name="Wei J."/>
            <person name="Xu J."/>
            <person name="St-Pierre B."/>
            <person name="Chen S."/>
            <person name="Sun C."/>
        </authorList>
    </citation>
    <scope>NUCLEOTIDE SEQUENCE [LARGE SCALE GENOMIC DNA]</scope>
</reference>
<dbReference type="Proteomes" id="UP001060085">
    <property type="component" value="Linkage Group LG07"/>
</dbReference>
<organism evidence="1 2">
    <name type="scientific">Catharanthus roseus</name>
    <name type="common">Madagascar periwinkle</name>
    <name type="synonym">Vinca rosea</name>
    <dbReference type="NCBI Taxonomy" id="4058"/>
    <lineage>
        <taxon>Eukaryota</taxon>
        <taxon>Viridiplantae</taxon>
        <taxon>Streptophyta</taxon>
        <taxon>Embryophyta</taxon>
        <taxon>Tracheophyta</taxon>
        <taxon>Spermatophyta</taxon>
        <taxon>Magnoliopsida</taxon>
        <taxon>eudicotyledons</taxon>
        <taxon>Gunneridae</taxon>
        <taxon>Pentapetalae</taxon>
        <taxon>asterids</taxon>
        <taxon>lamiids</taxon>
        <taxon>Gentianales</taxon>
        <taxon>Apocynaceae</taxon>
        <taxon>Rauvolfioideae</taxon>
        <taxon>Vinceae</taxon>
        <taxon>Catharanthinae</taxon>
        <taxon>Catharanthus</taxon>
    </lineage>
</organism>
<evidence type="ECO:0000313" key="2">
    <source>
        <dbReference type="Proteomes" id="UP001060085"/>
    </source>
</evidence>
<keyword evidence="2" id="KW-1185">Reference proteome</keyword>